<accession>A0ABU0B8E4</accession>
<organism evidence="2 3">
    <name type="scientific">Ancylobacter polymorphus</name>
    <dbReference type="NCBI Taxonomy" id="223390"/>
    <lineage>
        <taxon>Bacteria</taxon>
        <taxon>Pseudomonadati</taxon>
        <taxon>Pseudomonadota</taxon>
        <taxon>Alphaproteobacteria</taxon>
        <taxon>Hyphomicrobiales</taxon>
        <taxon>Xanthobacteraceae</taxon>
        <taxon>Ancylobacter</taxon>
    </lineage>
</organism>
<dbReference type="EMBL" id="JAUSUI010000001">
    <property type="protein sequence ID" value="MDQ0301690.1"/>
    <property type="molecule type" value="Genomic_DNA"/>
</dbReference>
<dbReference type="Proteomes" id="UP001224682">
    <property type="component" value="Unassembled WGS sequence"/>
</dbReference>
<name>A0ABU0B8E4_9HYPH</name>
<evidence type="ECO:0000256" key="1">
    <source>
        <dbReference type="SAM" id="MobiDB-lite"/>
    </source>
</evidence>
<feature type="compositionally biased region" description="Pro residues" evidence="1">
    <location>
        <begin position="126"/>
        <end position="137"/>
    </location>
</feature>
<sequence>MTLNWKLKAAAAAAIVIGGGLFLRGEDATTKAQLTCERHIETTTNHDLSEDEVASLRVHADATNGKVQGAFFRAGVLRYAICEFEDGQPKRVSVDGSAWPDVDQTLIRRLNISNVPRGATDDAPASPSPAPAPAPHG</sequence>
<evidence type="ECO:0000313" key="3">
    <source>
        <dbReference type="Proteomes" id="UP001224682"/>
    </source>
</evidence>
<proteinExistence type="predicted"/>
<feature type="region of interest" description="Disordered" evidence="1">
    <location>
        <begin position="113"/>
        <end position="137"/>
    </location>
</feature>
<evidence type="ECO:0000313" key="2">
    <source>
        <dbReference type="EMBL" id="MDQ0301690.1"/>
    </source>
</evidence>
<reference evidence="2 3" key="1">
    <citation type="submission" date="2023-07" db="EMBL/GenBank/DDBJ databases">
        <title>Genomic Encyclopedia of Type Strains, Phase IV (KMG-IV): sequencing the most valuable type-strain genomes for metagenomic binning, comparative biology and taxonomic classification.</title>
        <authorList>
            <person name="Goeker M."/>
        </authorList>
    </citation>
    <scope>NUCLEOTIDE SEQUENCE [LARGE SCALE GENOMIC DNA]</scope>
    <source>
        <strain evidence="2 3">DSM 2457</strain>
    </source>
</reference>
<gene>
    <name evidence="2" type="ORF">J2S75_000701</name>
</gene>
<comment type="caution">
    <text evidence="2">The sequence shown here is derived from an EMBL/GenBank/DDBJ whole genome shotgun (WGS) entry which is preliminary data.</text>
</comment>
<dbReference type="RefSeq" id="WP_307018224.1">
    <property type="nucleotide sequence ID" value="NZ_JAUSUI010000001.1"/>
</dbReference>
<protein>
    <recommendedName>
        <fullName evidence="4">DUF3718 domain-containing protein</fullName>
    </recommendedName>
</protein>
<keyword evidence="3" id="KW-1185">Reference proteome</keyword>
<evidence type="ECO:0008006" key="4">
    <source>
        <dbReference type="Google" id="ProtNLM"/>
    </source>
</evidence>